<gene>
    <name evidence="2" type="ORF">L207DRAFT_590271</name>
</gene>
<dbReference type="Proteomes" id="UP000235786">
    <property type="component" value="Unassembled WGS sequence"/>
</dbReference>
<protein>
    <recommendedName>
        <fullName evidence="1">Amidase domain-containing protein</fullName>
    </recommendedName>
</protein>
<reference evidence="2 3" key="1">
    <citation type="submission" date="2016-04" db="EMBL/GenBank/DDBJ databases">
        <title>A degradative enzymes factory behind the ericoid mycorrhizal symbiosis.</title>
        <authorList>
            <consortium name="DOE Joint Genome Institute"/>
            <person name="Martino E."/>
            <person name="Morin E."/>
            <person name="Grelet G."/>
            <person name="Kuo A."/>
            <person name="Kohler A."/>
            <person name="Daghino S."/>
            <person name="Barry K."/>
            <person name="Choi C."/>
            <person name="Cichocki N."/>
            <person name="Clum A."/>
            <person name="Copeland A."/>
            <person name="Hainaut M."/>
            <person name="Haridas S."/>
            <person name="Labutti K."/>
            <person name="Lindquist E."/>
            <person name="Lipzen A."/>
            <person name="Khouja H.-R."/>
            <person name="Murat C."/>
            <person name="Ohm R."/>
            <person name="Olson A."/>
            <person name="Spatafora J."/>
            <person name="Veneault-Fourrey C."/>
            <person name="Henrissat B."/>
            <person name="Grigoriev I."/>
            <person name="Martin F."/>
            <person name="Perotto S."/>
        </authorList>
    </citation>
    <scope>NUCLEOTIDE SEQUENCE [LARGE SCALE GENOMIC DNA]</scope>
    <source>
        <strain evidence="2 3">F</strain>
    </source>
</reference>
<organism evidence="2 3">
    <name type="scientific">Hyaloscypha variabilis (strain UAMH 11265 / GT02V1 / F)</name>
    <name type="common">Meliniomyces variabilis</name>
    <dbReference type="NCBI Taxonomy" id="1149755"/>
    <lineage>
        <taxon>Eukaryota</taxon>
        <taxon>Fungi</taxon>
        <taxon>Dikarya</taxon>
        <taxon>Ascomycota</taxon>
        <taxon>Pezizomycotina</taxon>
        <taxon>Leotiomycetes</taxon>
        <taxon>Helotiales</taxon>
        <taxon>Hyaloscyphaceae</taxon>
        <taxon>Hyaloscypha</taxon>
        <taxon>Hyaloscypha variabilis</taxon>
    </lineage>
</organism>
<sequence length="98" mass="10627">MSPSSLNNLVGIKPTVKLTSRSLVTPISERQDTVSPTARSVSDAAYLLSIITSKDGNDNHTLVWNTMLISNKMKIVTGSYSLFGGKVPYDTTLARRVV</sequence>
<keyword evidence="3" id="KW-1185">Reference proteome</keyword>
<feature type="domain" description="Amidase" evidence="1">
    <location>
        <begin position="2"/>
        <end position="63"/>
    </location>
</feature>
<dbReference type="Pfam" id="PF01425">
    <property type="entry name" value="Amidase"/>
    <property type="match status" value="1"/>
</dbReference>
<dbReference type="OrthoDB" id="566138at2759"/>
<evidence type="ECO:0000313" key="3">
    <source>
        <dbReference type="Proteomes" id="UP000235786"/>
    </source>
</evidence>
<dbReference type="STRING" id="1149755.A0A2J6R239"/>
<name>A0A2J6R239_HYAVF</name>
<evidence type="ECO:0000259" key="1">
    <source>
        <dbReference type="Pfam" id="PF01425"/>
    </source>
</evidence>
<dbReference type="Gene3D" id="3.90.1300.10">
    <property type="entry name" value="Amidase signature (AS) domain"/>
    <property type="match status" value="1"/>
</dbReference>
<proteinExistence type="predicted"/>
<dbReference type="EMBL" id="KZ613958">
    <property type="protein sequence ID" value="PMD32574.1"/>
    <property type="molecule type" value="Genomic_DNA"/>
</dbReference>
<dbReference type="InterPro" id="IPR036928">
    <property type="entry name" value="AS_sf"/>
</dbReference>
<accession>A0A2J6R239</accession>
<evidence type="ECO:0000313" key="2">
    <source>
        <dbReference type="EMBL" id="PMD32574.1"/>
    </source>
</evidence>
<dbReference type="InterPro" id="IPR023631">
    <property type="entry name" value="Amidase_dom"/>
</dbReference>
<dbReference type="PANTHER" id="PTHR42678:SF34">
    <property type="entry name" value="OS04G0183300 PROTEIN"/>
    <property type="match status" value="1"/>
</dbReference>
<dbReference type="PANTHER" id="PTHR42678">
    <property type="entry name" value="AMIDASE"/>
    <property type="match status" value="1"/>
</dbReference>
<dbReference type="AlphaFoldDB" id="A0A2J6R239"/>
<dbReference type="SUPFAM" id="SSF75304">
    <property type="entry name" value="Amidase signature (AS) enzymes"/>
    <property type="match status" value="1"/>
</dbReference>